<sequence length="123" mass="13336">MGVKLIKISVVYLVIGVLLGYYMSIAHDYQLTGVHVHINLVGWTALTLIGILYHLFPALVSNGLAKTHFWLHNIGLPIMMIALYLLLAFGESTVLTASVATGATLTVLAIITFAVNVFKNLKA</sequence>
<dbReference type="InterPro" id="IPR036927">
    <property type="entry name" value="Cyt_c_oxase-like_su1_sf"/>
</dbReference>
<dbReference type="SUPFAM" id="SSF81442">
    <property type="entry name" value="Cytochrome c oxidase subunit I-like"/>
    <property type="match status" value="1"/>
</dbReference>
<feature type="transmembrane region" description="Helical" evidence="1">
    <location>
        <begin position="95"/>
        <end position="118"/>
    </location>
</feature>
<keyword evidence="1" id="KW-1133">Transmembrane helix</keyword>
<dbReference type="EMBL" id="MRWQ01000004">
    <property type="protein sequence ID" value="OKL37644.1"/>
    <property type="molecule type" value="Genomic_DNA"/>
</dbReference>
<dbReference type="AlphaFoldDB" id="A0A1Q5P5Y8"/>
<keyword evidence="1" id="KW-0472">Membrane</keyword>
<evidence type="ECO:0000313" key="2">
    <source>
        <dbReference type="EMBL" id="OKL37644.1"/>
    </source>
</evidence>
<accession>A0A1Q5P5Y8</accession>
<evidence type="ECO:0000256" key="1">
    <source>
        <dbReference type="SAM" id="Phobius"/>
    </source>
</evidence>
<dbReference type="Gene3D" id="1.20.210.10">
    <property type="entry name" value="Cytochrome c oxidase-like, subunit I domain"/>
    <property type="match status" value="1"/>
</dbReference>
<comment type="caution">
    <text evidence="2">The sequence shown here is derived from an EMBL/GenBank/DDBJ whole genome shotgun (WGS) entry which is preliminary data.</text>
</comment>
<organism evidence="2 3">
    <name type="scientific">Domibacillus mangrovi</name>
    <dbReference type="NCBI Taxonomy" id="1714354"/>
    <lineage>
        <taxon>Bacteria</taxon>
        <taxon>Bacillati</taxon>
        <taxon>Bacillota</taxon>
        <taxon>Bacilli</taxon>
        <taxon>Bacillales</taxon>
        <taxon>Bacillaceae</taxon>
        <taxon>Domibacillus</taxon>
    </lineage>
</organism>
<dbReference type="STRING" id="1714354.BLL40_04915"/>
<proteinExistence type="predicted"/>
<keyword evidence="3" id="KW-1185">Reference proteome</keyword>
<dbReference type="Proteomes" id="UP000186524">
    <property type="component" value="Unassembled WGS sequence"/>
</dbReference>
<feature type="transmembrane region" description="Helical" evidence="1">
    <location>
        <begin position="68"/>
        <end position="89"/>
    </location>
</feature>
<protein>
    <submittedName>
        <fullName evidence="2">Cytochrome-c oxidase</fullName>
    </submittedName>
</protein>
<dbReference type="OrthoDB" id="9808748at2"/>
<reference evidence="2 3" key="1">
    <citation type="submission" date="2016-12" db="EMBL/GenBank/DDBJ databases">
        <title>Domibacillus sp. SAOS 44 whole genome sequencing.</title>
        <authorList>
            <person name="Verma A."/>
            <person name="Krishnamurthi S."/>
        </authorList>
    </citation>
    <scope>NUCLEOTIDE SEQUENCE [LARGE SCALE GENOMIC DNA]</scope>
    <source>
        <strain evidence="2 3">SAOS 44</strain>
    </source>
</reference>
<name>A0A1Q5P5Y8_9BACI</name>
<feature type="transmembrane region" description="Helical" evidence="1">
    <location>
        <begin position="5"/>
        <end position="24"/>
    </location>
</feature>
<gene>
    <name evidence="2" type="ORF">BLL40_04915</name>
</gene>
<dbReference type="RefSeq" id="WP_073710795.1">
    <property type="nucleotide sequence ID" value="NZ_MRWQ01000004.1"/>
</dbReference>
<feature type="transmembrane region" description="Helical" evidence="1">
    <location>
        <begin position="36"/>
        <end position="56"/>
    </location>
</feature>
<evidence type="ECO:0000313" key="3">
    <source>
        <dbReference type="Proteomes" id="UP000186524"/>
    </source>
</evidence>
<keyword evidence="1" id="KW-0812">Transmembrane</keyword>